<dbReference type="Proteomes" id="UP001359559">
    <property type="component" value="Unassembled WGS sequence"/>
</dbReference>
<reference evidence="1 2" key="1">
    <citation type="submission" date="2024-01" db="EMBL/GenBank/DDBJ databases">
        <title>The genomes of 5 underutilized Papilionoideae crops provide insights into root nodulation and disease resistance.</title>
        <authorList>
            <person name="Yuan L."/>
        </authorList>
    </citation>
    <scope>NUCLEOTIDE SEQUENCE [LARGE SCALE GENOMIC DNA]</scope>
    <source>
        <strain evidence="1">LY-2023</strain>
        <tissue evidence="1">Leaf</tissue>
    </source>
</reference>
<protein>
    <submittedName>
        <fullName evidence="1">Uncharacterized protein</fullName>
    </submittedName>
</protein>
<evidence type="ECO:0000313" key="2">
    <source>
        <dbReference type="Proteomes" id="UP001359559"/>
    </source>
</evidence>
<dbReference type="AlphaFoldDB" id="A0AAN9PZI7"/>
<comment type="caution">
    <text evidence="1">The sequence shown here is derived from an EMBL/GenBank/DDBJ whole genome shotgun (WGS) entry which is preliminary data.</text>
</comment>
<gene>
    <name evidence="1" type="ORF">RJT34_00871</name>
</gene>
<organism evidence="1 2">
    <name type="scientific">Clitoria ternatea</name>
    <name type="common">Butterfly pea</name>
    <dbReference type="NCBI Taxonomy" id="43366"/>
    <lineage>
        <taxon>Eukaryota</taxon>
        <taxon>Viridiplantae</taxon>
        <taxon>Streptophyta</taxon>
        <taxon>Embryophyta</taxon>
        <taxon>Tracheophyta</taxon>
        <taxon>Spermatophyta</taxon>
        <taxon>Magnoliopsida</taxon>
        <taxon>eudicotyledons</taxon>
        <taxon>Gunneridae</taxon>
        <taxon>Pentapetalae</taxon>
        <taxon>rosids</taxon>
        <taxon>fabids</taxon>
        <taxon>Fabales</taxon>
        <taxon>Fabaceae</taxon>
        <taxon>Papilionoideae</taxon>
        <taxon>50 kb inversion clade</taxon>
        <taxon>NPAAA clade</taxon>
        <taxon>indigoferoid/millettioid clade</taxon>
        <taxon>Phaseoleae</taxon>
        <taxon>Clitoria</taxon>
    </lineage>
</organism>
<keyword evidence="2" id="KW-1185">Reference proteome</keyword>
<dbReference type="EMBL" id="JAYKXN010000001">
    <property type="protein sequence ID" value="KAK7317001.1"/>
    <property type="molecule type" value="Genomic_DNA"/>
</dbReference>
<sequence length="69" mass="7941">MEAKPVQGLQFSTMPYCQMFWRTEPSGSLRMSCGFKEPKKLRVFMLAKLQHVLNSNPSKILNSNPTGHW</sequence>
<proteinExistence type="predicted"/>
<evidence type="ECO:0000313" key="1">
    <source>
        <dbReference type="EMBL" id="KAK7317001.1"/>
    </source>
</evidence>
<accession>A0AAN9PZI7</accession>
<name>A0AAN9PZI7_CLITE</name>